<sequence length="85" mass="9492">MRVAITTALGLDVVNLTCVGLQRHFTVNAKSTLIIMEARLHDFFHRAESLSIKIIWSRAGISFVEIQQCFWGSGVVSQLNHYASS</sequence>
<name>A0ABM5ZMR1_9PSED</name>
<protein>
    <submittedName>
        <fullName evidence="1">Uncharacterized protein</fullName>
    </submittedName>
</protein>
<evidence type="ECO:0000313" key="2">
    <source>
        <dbReference type="Proteomes" id="UP000075187"/>
    </source>
</evidence>
<keyword evidence="2" id="KW-1185">Reference proteome</keyword>
<organism evidence="1 2">
    <name type="scientific">Pseudomonas glycinae</name>
    <dbReference type="NCBI Taxonomy" id="1785145"/>
    <lineage>
        <taxon>Bacteria</taxon>
        <taxon>Pseudomonadati</taxon>
        <taxon>Pseudomonadota</taxon>
        <taxon>Gammaproteobacteria</taxon>
        <taxon>Pseudomonadales</taxon>
        <taxon>Pseudomonadaceae</taxon>
        <taxon>Pseudomonas</taxon>
    </lineage>
</organism>
<dbReference type="Proteomes" id="UP000075187">
    <property type="component" value="Chromosome"/>
</dbReference>
<reference evidence="1" key="1">
    <citation type="submission" date="2017-12" db="EMBL/GenBank/DDBJ databases">
        <title>Pseudomonas sp. MS586 complete sequence.</title>
        <authorList>
            <person name="Lu S."/>
            <person name="Deng P."/>
        </authorList>
    </citation>
    <scope>NUCLEOTIDE SEQUENCE</scope>
    <source>
        <strain evidence="1">MS586</strain>
    </source>
</reference>
<evidence type="ECO:0000313" key="1">
    <source>
        <dbReference type="EMBL" id="AMQ84969.1"/>
    </source>
</evidence>
<accession>A0ABM5ZMR1</accession>
<dbReference type="EMBL" id="CP014205">
    <property type="protein sequence ID" value="AMQ84969.1"/>
    <property type="molecule type" value="Genomic_DNA"/>
</dbReference>
<gene>
    <name evidence="1" type="ORF">AWU82_17170</name>
</gene>
<proteinExistence type="predicted"/>